<gene>
    <name evidence="2" type="ORF">AMON00008_LOCUS10591</name>
    <name evidence="3" type="ORF">AMON00008_LOCUS10592</name>
</gene>
<reference evidence="2" key="1">
    <citation type="submission" date="2021-01" db="EMBL/GenBank/DDBJ databases">
        <authorList>
            <person name="Corre E."/>
            <person name="Pelletier E."/>
            <person name="Niang G."/>
            <person name="Scheremetjew M."/>
            <person name="Finn R."/>
            <person name="Kale V."/>
            <person name="Holt S."/>
            <person name="Cochrane G."/>
            <person name="Meng A."/>
            <person name="Brown T."/>
            <person name="Cohen L."/>
        </authorList>
    </citation>
    <scope>NUCLEOTIDE SEQUENCE</scope>
    <source>
        <strain evidence="2">CCMP3105</strain>
    </source>
</reference>
<proteinExistence type="predicted"/>
<feature type="region of interest" description="Disordered" evidence="1">
    <location>
        <begin position="443"/>
        <end position="462"/>
    </location>
</feature>
<evidence type="ECO:0000313" key="2">
    <source>
        <dbReference type="EMBL" id="CAE4570972.1"/>
    </source>
</evidence>
<accession>A0A6T0VAS7</accession>
<sequence length="462" mass="51987">MRRWIRQEIKGRTEKHMWAGDARRRPRCKQLPEKPERHVYFPVLAFELQRSAGLDGALFGPPKCSKRGLRLASNYGVTVVRVEESDSEVRNNPKRWDAFHTGSRYWIFPTHVQKPAINNGSFLDFFAHCFRPCRDLAESKLAELTHHCRRFERFARLAHLDECVLHCERVDVVAVEYPRGAPPARIGAPLLDWILTEPVERILGFSNPEPADMREPLYKRRLRDPFCDALCWKFQRTLCRLPGSAIHELLGGPEVTDVRTRALNCRYEFGFSIIAICRNPVPALMDRLLGFLGAMPELFLSRPLTELLSLALLSKHRECGSSGGVYVLPAEGCAELLPGDLALIVPPKDAGMALPKRFLLGVRNLQDPTFITRLQPVSPILSHPHEVQESVLTWSGAASGVELRPLRSGFGEGRPQAQDGPTRPHPIRHYGLDVLERLEARDLAPPSPAAASSIELSMPSSH</sequence>
<dbReference type="EMBL" id="HBNR01016085">
    <property type="protein sequence ID" value="CAE4570973.1"/>
    <property type="molecule type" value="Transcribed_RNA"/>
</dbReference>
<name>A0A6T0VAS7_9DINO</name>
<dbReference type="EMBL" id="HBNR01016084">
    <property type="protein sequence ID" value="CAE4570972.1"/>
    <property type="molecule type" value="Transcribed_RNA"/>
</dbReference>
<organism evidence="2">
    <name type="scientific">Alexandrium monilatum</name>
    <dbReference type="NCBI Taxonomy" id="311494"/>
    <lineage>
        <taxon>Eukaryota</taxon>
        <taxon>Sar</taxon>
        <taxon>Alveolata</taxon>
        <taxon>Dinophyceae</taxon>
        <taxon>Gonyaulacales</taxon>
        <taxon>Pyrocystaceae</taxon>
        <taxon>Alexandrium</taxon>
    </lineage>
</organism>
<evidence type="ECO:0000313" key="3">
    <source>
        <dbReference type="EMBL" id="CAE4570973.1"/>
    </source>
</evidence>
<evidence type="ECO:0000256" key="1">
    <source>
        <dbReference type="SAM" id="MobiDB-lite"/>
    </source>
</evidence>
<feature type="region of interest" description="Disordered" evidence="1">
    <location>
        <begin position="406"/>
        <end position="428"/>
    </location>
</feature>
<protein>
    <submittedName>
        <fullName evidence="2">Uncharacterized protein</fullName>
    </submittedName>
</protein>
<dbReference type="AlphaFoldDB" id="A0A6T0VAS7"/>